<feature type="domain" description="SH3b" evidence="4">
    <location>
        <begin position="28"/>
        <end position="89"/>
    </location>
</feature>
<keyword evidence="1" id="KW-0378">Hydrolase</keyword>
<dbReference type="RefSeq" id="WP_069643835.1">
    <property type="nucleotide sequence ID" value="NZ_MIJE01000032.1"/>
</dbReference>
<dbReference type="PROSITE" id="PS51781">
    <property type="entry name" value="SH3B"/>
    <property type="match status" value="5"/>
</dbReference>
<name>A0A1E5G0S2_9FIRM</name>
<dbReference type="Proteomes" id="UP000094296">
    <property type="component" value="Unassembled WGS sequence"/>
</dbReference>
<dbReference type="InterPro" id="IPR052354">
    <property type="entry name" value="Cell_Wall_Dynamics_Protein"/>
</dbReference>
<dbReference type="SUPFAM" id="SSF53187">
    <property type="entry name" value="Zn-dependent exopeptidases"/>
    <property type="match status" value="1"/>
</dbReference>
<dbReference type="InterPro" id="IPR017293">
    <property type="entry name" value="N-acetylmuramoyl-L-ala_amidase"/>
</dbReference>
<accession>A0A1E5G0S2</accession>
<evidence type="ECO:0000256" key="3">
    <source>
        <dbReference type="SAM" id="MobiDB-lite"/>
    </source>
</evidence>
<sequence length="618" mass="68134">MKLYIRSFFIMTIFILLFTFTYLEAANKKQANIDVNTINVRSGPGTEHNIIGTLPKNSIHTIIEEKDRWYKIPLNNQEGWIASWLVSVKEPVLQQETTSIQVVESTVATLNVRTGPSLSFPVLGTIRPTEFYPLVEKQGEWLKIQLNSQHSGWVSTNFVRIANKNTEVVASNKYVTITASILNVRAEPTTSATILAKLSRGEQVTLIDVKDGWYKITFDNTTGWIASDYAQEIATNNNTDANTPNNINDNNMADNNGNNIDDNASNGTDPSSNNGDGASDSIDGNQEEVKEVKHATVDVNILNVRAGPNTSEQIMGKLSMRETVEIIEQQGEWLKISFNGSEGWIASQFVTITTKNQSISHVPQVIIPKTGINIRSGPGTNYSIIKSANEGDTFNIISTHGTWYEIILSNSQKGFVASWVVQAVGIEGSANDRSIAGLLAGKTIVVDPGHGGIDAGAIGSHFRSLEKDLTLSTALLLESKLKAAGANVVMTRNTDRFLSLSQRVAISSNHRADAFISIHYNTNHNPLVNGTIVYHYSRNGNDADFARVVQQEIVKHNGLQNLGARQGNYYVLRENPQLSILVEAAFLSNYNDELLSRTRQFQDQVAEGIFQGVIRYFN</sequence>
<comment type="caution">
    <text evidence="5">The sequence shown here is derived from an EMBL/GenBank/DDBJ whole genome shotgun (WGS) entry which is preliminary data.</text>
</comment>
<feature type="compositionally biased region" description="Low complexity" evidence="3">
    <location>
        <begin position="236"/>
        <end position="266"/>
    </location>
</feature>
<dbReference type="Pfam" id="PF08239">
    <property type="entry name" value="SH3_3"/>
    <property type="match status" value="5"/>
</dbReference>
<dbReference type="Gene3D" id="3.40.630.40">
    <property type="entry name" value="Zn-dependent exopeptidases"/>
    <property type="match status" value="1"/>
</dbReference>
<dbReference type="GO" id="GO:0009253">
    <property type="term" value="P:peptidoglycan catabolic process"/>
    <property type="evidence" value="ECO:0007669"/>
    <property type="project" value="InterPro"/>
</dbReference>
<evidence type="ECO:0000256" key="2">
    <source>
        <dbReference type="ARBA" id="ARBA00023316"/>
    </source>
</evidence>
<evidence type="ECO:0000313" key="5">
    <source>
        <dbReference type="EMBL" id="OEF96329.1"/>
    </source>
</evidence>
<dbReference type="InterPro" id="IPR003646">
    <property type="entry name" value="SH3-like_bac-type"/>
</dbReference>
<evidence type="ECO:0000313" key="6">
    <source>
        <dbReference type="Proteomes" id="UP000094296"/>
    </source>
</evidence>
<dbReference type="GO" id="GO:0008745">
    <property type="term" value="F:N-acetylmuramoyl-L-alanine amidase activity"/>
    <property type="evidence" value="ECO:0007669"/>
    <property type="project" value="InterPro"/>
</dbReference>
<dbReference type="AlphaFoldDB" id="A0A1E5G0S2"/>
<dbReference type="SMART" id="SM00646">
    <property type="entry name" value="Ami_3"/>
    <property type="match status" value="1"/>
</dbReference>
<dbReference type="PANTHER" id="PTHR34408">
    <property type="entry name" value="FAMILY PROTEIN, PUTATIVE-RELATED"/>
    <property type="match status" value="1"/>
</dbReference>
<dbReference type="Gene3D" id="2.30.30.40">
    <property type="entry name" value="SH3 Domains"/>
    <property type="match status" value="5"/>
</dbReference>
<dbReference type="PIRSF" id="PIRSF037846">
    <property type="entry name" value="Autolysin_YrvJ_prd"/>
    <property type="match status" value="1"/>
</dbReference>
<dbReference type="PANTHER" id="PTHR34408:SF1">
    <property type="entry name" value="GLYCOSYL HYDROLASE FAMILY 19 DOMAIN-CONTAINING PROTEIN HI_1415"/>
    <property type="match status" value="1"/>
</dbReference>
<dbReference type="STRING" id="766136.BHF68_09235"/>
<feature type="domain" description="SH3b" evidence="4">
    <location>
        <begin position="96"/>
        <end position="163"/>
    </location>
</feature>
<feature type="compositionally biased region" description="Polar residues" evidence="3">
    <location>
        <begin position="267"/>
        <end position="276"/>
    </location>
</feature>
<evidence type="ECO:0000256" key="1">
    <source>
        <dbReference type="ARBA" id="ARBA00022801"/>
    </source>
</evidence>
<dbReference type="Pfam" id="PF01520">
    <property type="entry name" value="Amidase_3"/>
    <property type="match status" value="1"/>
</dbReference>
<gene>
    <name evidence="5" type="ORF">BHF68_09235</name>
</gene>
<keyword evidence="6" id="KW-1185">Reference proteome</keyword>
<feature type="domain" description="SH3b" evidence="4">
    <location>
        <begin position="354"/>
        <end position="424"/>
    </location>
</feature>
<proteinExistence type="predicted"/>
<feature type="region of interest" description="Disordered" evidence="3">
    <location>
        <begin position="236"/>
        <end position="283"/>
    </location>
</feature>
<evidence type="ECO:0000259" key="4">
    <source>
        <dbReference type="PROSITE" id="PS51781"/>
    </source>
</evidence>
<feature type="domain" description="SH3b" evidence="4">
    <location>
        <begin position="170"/>
        <end position="234"/>
    </location>
</feature>
<protein>
    <recommendedName>
        <fullName evidence="4">SH3b domain-containing protein</fullName>
    </recommendedName>
</protein>
<dbReference type="CDD" id="cd02696">
    <property type="entry name" value="MurNAc-LAA"/>
    <property type="match status" value="1"/>
</dbReference>
<feature type="domain" description="SH3b" evidence="4">
    <location>
        <begin position="290"/>
        <end position="353"/>
    </location>
</feature>
<organism evidence="5 6">
    <name type="scientific">Desulfuribacillus alkaliarsenatis</name>
    <dbReference type="NCBI Taxonomy" id="766136"/>
    <lineage>
        <taxon>Bacteria</taxon>
        <taxon>Bacillati</taxon>
        <taxon>Bacillota</taxon>
        <taxon>Desulfuribacillia</taxon>
        <taxon>Desulfuribacillales</taxon>
        <taxon>Desulfuribacillaceae</taxon>
        <taxon>Desulfuribacillus</taxon>
    </lineage>
</organism>
<dbReference type="InterPro" id="IPR002508">
    <property type="entry name" value="MurNAc-LAA_cat"/>
</dbReference>
<dbReference type="GO" id="GO:0071555">
    <property type="term" value="P:cell wall organization"/>
    <property type="evidence" value="ECO:0007669"/>
    <property type="project" value="UniProtKB-KW"/>
</dbReference>
<reference evidence="5 6" key="1">
    <citation type="submission" date="2016-09" db="EMBL/GenBank/DDBJ databases">
        <title>Draft genome sequence for the type strain of Desulfuribacillus alkaliarsenatis AHT28, an obligately anaerobic, sulfidogenic bacterium isolated from Russian soda lake sediments.</title>
        <authorList>
            <person name="Abin C.A."/>
            <person name="Hollibaugh J.T."/>
        </authorList>
    </citation>
    <scope>NUCLEOTIDE SEQUENCE [LARGE SCALE GENOMIC DNA]</scope>
    <source>
        <strain evidence="5 6">AHT28</strain>
    </source>
</reference>
<dbReference type="SMART" id="SM00287">
    <property type="entry name" value="SH3b"/>
    <property type="match status" value="5"/>
</dbReference>
<dbReference type="EMBL" id="MIJE01000032">
    <property type="protein sequence ID" value="OEF96329.1"/>
    <property type="molecule type" value="Genomic_DNA"/>
</dbReference>
<keyword evidence="2" id="KW-0961">Cell wall biogenesis/degradation</keyword>